<proteinExistence type="predicted"/>
<dbReference type="EMBL" id="UYRT01100623">
    <property type="protein sequence ID" value="VDN42633.1"/>
    <property type="molecule type" value="Genomic_DNA"/>
</dbReference>
<accession>A0A183ETI7</accession>
<protein>
    <submittedName>
        <fullName evidence="1 3">Uncharacterized protein</fullName>
    </submittedName>
</protein>
<keyword evidence="2" id="KW-1185">Reference proteome</keyword>
<name>A0A183ETI7_9BILA</name>
<reference evidence="1 2" key="2">
    <citation type="submission" date="2018-11" db="EMBL/GenBank/DDBJ databases">
        <authorList>
            <consortium name="Pathogen Informatics"/>
        </authorList>
    </citation>
    <scope>NUCLEOTIDE SEQUENCE [LARGE SCALE GENOMIC DNA]</scope>
</reference>
<dbReference type="WBParaSite" id="GPUH_0002430801-mRNA-1">
    <property type="protein sequence ID" value="GPUH_0002430801-mRNA-1"/>
    <property type="gene ID" value="GPUH_0002430801"/>
</dbReference>
<gene>
    <name evidence="1" type="ORF">GPUH_LOCUS24280</name>
</gene>
<sequence>MEVASQSALVPLRRHFCRIAGRFLDRTNTESGDPVCAADRLKNQTGTNTQTKQLLTYYKGASERSYVMIRSIVFVWLA</sequence>
<evidence type="ECO:0000313" key="2">
    <source>
        <dbReference type="Proteomes" id="UP000271098"/>
    </source>
</evidence>
<dbReference type="Proteomes" id="UP000271098">
    <property type="component" value="Unassembled WGS sequence"/>
</dbReference>
<dbReference type="AlphaFoldDB" id="A0A183ETI7"/>
<evidence type="ECO:0000313" key="3">
    <source>
        <dbReference type="WBParaSite" id="GPUH_0002430801-mRNA-1"/>
    </source>
</evidence>
<organism evidence="3">
    <name type="scientific">Gongylonema pulchrum</name>
    <dbReference type="NCBI Taxonomy" id="637853"/>
    <lineage>
        <taxon>Eukaryota</taxon>
        <taxon>Metazoa</taxon>
        <taxon>Ecdysozoa</taxon>
        <taxon>Nematoda</taxon>
        <taxon>Chromadorea</taxon>
        <taxon>Rhabditida</taxon>
        <taxon>Spirurina</taxon>
        <taxon>Spiruromorpha</taxon>
        <taxon>Spiruroidea</taxon>
        <taxon>Gongylonematidae</taxon>
        <taxon>Gongylonema</taxon>
    </lineage>
</organism>
<reference evidence="3" key="1">
    <citation type="submission" date="2016-06" db="UniProtKB">
        <authorList>
            <consortium name="WormBaseParasite"/>
        </authorList>
    </citation>
    <scope>IDENTIFICATION</scope>
</reference>
<evidence type="ECO:0000313" key="1">
    <source>
        <dbReference type="EMBL" id="VDN42633.1"/>
    </source>
</evidence>